<feature type="coiled-coil region" evidence="1">
    <location>
        <begin position="575"/>
        <end position="606"/>
    </location>
</feature>
<gene>
    <name evidence="3" type="primary">CCDC57</name>
</gene>
<feature type="region of interest" description="Disordered" evidence="2">
    <location>
        <begin position="547"/>
        <end position="568"/>
    </location>
</feature>
<dbReference type="InterPro" id="IPR042481">
    <property type="entry name" value="CCDC57"/>
</dbReference>
<dbReference type="PANTHER" id="PTHR46725">
    <property type="entry name" value="COILED-COIL DOMAIN-CONTAINING PROTEIN 57"/>
    <property type="match status" value="1"/>
</dbReference>
<dbReference type="Ensembl" id="ENSECRT00000034848.1">
    <property type="protein sequence ID" value="ENSECRP00000034111.1"/>
    <property type="gene ID" value="ENSECRG00000023048.1"/>
</dbReference>
<dbReference type="GeneTree" id="ENSGT00940000153251"/>
<feature type="region of interest" description="Disordered" evidence="2">
    <location>
        <begin position="993"/>
        <end position="1025"/>
    </location>
</feature>
<keyword evidence="1" id="KW-0175">Coiled coil</keyword>
<feature type="coiled-coil region" evidence="1">
    <location>
        <begin position="447"/>
        <end position="474"/>
    </location>
</feature>
<evidence type="ECO:0000313" key="4">
    <source>
        <dbReference type="Proteomes" id="UP000694620"/>
    </source>
</evidence>
<keyword evidence="4" id="KW-1185">Reference proteome</keyword>
<dbReference type="GO" id="GO:0007020">
    <property type="term" value="P:microtubule nucleation"/>
    <property type="evidence" value="ECO:0007669"/>
    <property type="project" value="TreeGrafter"/>
</dbReference>
<feature type="coiled-coil region" evidence="1">
    <location>
        <begin position="226"/>
        <end position="413"/>
    </location>
</feature>
<dbReference type="GO" id="GO:0045931">
    <property type="term" value="P:positive regulation of mitotic cell cycle"/>
    <property type="evidence" value="ECO:0007669"/>
    <property type="project" value="TreeGrafter"/>
</dbReference>
<dbReference type="GO" id="GO:0005876">
    <property type="term" value="C:spindle microtubule"/>
    <property type="evidence" value="ECO:0007669"/>
    <property type="project" value="TreeGrafter"/>
</dbReference>
<evidence type="ECO:0000256" key="1">
    <source>
        <dbReference type="SAM" id="Coils"/>
    </source>
</evidence>
<evidence type="ECO:0000313" key="3">
    <source>
        <dbReference type="Ensembl" id="ENSECRP00000034111.1"/>
    </source>
</evidence>
<dbReference type="GO" id="GO:0034451">
    <property type="term" value="C:centriolar satellite"/>
    <property type="evidence" value="ECO:0007669"/>
    <property type="project" value="TreeGrafter"/>
</dbReference>
<reference evidence="3" key="2">
    <citation type="submission" date="2025-08" db="UniProtKB">
        <authorList>
            <consortium name="Ensembl"/>
        </authorList>
    </citation>
    <scope>IDENTIFICATION</scope>
</reference>
<sequence length="1025" mass="118971">MHPVDTDLDALLASKEQEWKELQAQRTRLMEKALHDATGQLKEEREKFRQLSEDFMHNLRVLEERDRDLECYDATFARLKSVESMKQAESSELRIQVDKLQEAVVTESRKREELQRQYQQRVKEHALELEKIHGMKNGEIQQRREEYEKLKRELERKIHEVEGELALQKQELMVEFDSEMRRREHEFTLKMDGMSNVVLAHELKVKLLSKEVEVHRSAQAEAFEALQAAEKNTHLMEKNIKRKEWEVKDVSVVKDARIKELEDKLRLMELSCKKEEELFNKKHQDLDRFAREKESQLETIKEAHAEQIREMENKHRELQMNLETLEMEKRRMEWNISDTLKEKQEQIEKLRTELDLVKSGWDSQIAEESKRTVAKDMQIQSLTDQETKLKAELVRYKEDVDRYKRQVSLALEREKGLEQAKVQADLDWQKRYEDAERNQYLKNEELIQGLTAAKDEIAAKLQATEQELKNADLVVKGVTLERDHLLSVIRRQSAKTPGGSQGPDLTEAKVFLSDEIQKLQQENGSLHNIITMMKKEMEELREQFLANPPSGRSQEDNKVPPKVHGSGDTLIPEYVTSLEEEVQQLKRKCREQEEQLEEAVKAATKVPAPLPGLPVAPENAFLQNHIRTLNETIGGLRAEKVSTSAVLRKHEARVVHLDSMLSQVTQQAHQKQVEYDQLQFEMRNQAKHKNSEIASLRERVANLELQLTETRKEAEEYFKGNLQRNLEAVALGNEVSALKLDIASRTVPVLVDQNELVKQLQEENFRLRQRLTGTDPKIETSLFERHSVQTLKAKLKQSAHCISQLTRDKQQLIAIGNKLRAELAEAGLYGQESTSTTAPALPQASKQWEQDAQNRLKVIEDLQYQLTHQELQYAQRENYKRPIRLHPATLEKHDRSSHSFQTFTHKDHRPENDTENMPPELNQSQRSRLLSSQEFGGSSGLEDIWLMLNSSSNLSACTPRDDISKSNKRKETCLLKNDGSDGHVVVGRKADLLGREKAGKSKAESSFKQKQPKKTTKIRNYNIKE</sequence>
<feature type="compositionally biased region" description="Low complexity" evidence="2">
    <location>
        <begin position="923"/>
        <end position="933"/>
    </location>
</feature>
<reference evidence="3" key="3">
    <citation type="submission" date="2025-09" db="UniProtKB">
        <authorList>
            <consortium name="Ensembl"/>
        </authorList>
    </citation>
    <scope>IDENTIFICATION</scope>
</reference>
<feature type="coiled-coil region" evidence="1">
    <location>
        <begin position="686"/>
        <end position="713"/>
    </location>
</feature>
<dbReference type="Proteomes" id="UP000694620">
    <property type="component" value="Chromosome 14"/>
</dbReference>
<feature type="coiled-coil region" evidence="1">
    <location>
        <begin position="12"/>
        <end position="54"/>
    </location>
</feature>
<dbReference type="GO" id="GO:0060271">
    <property type="term" value="P:cilium assembly"/>
    <property type="evidence" value="ECO:0007669"/>
    <property type="project" value="TreeGrafter"/>
</dbReference>
<dbReference type="AlphaFoldDB" id="A0A8C4TKP9"/>
<dbReference type="GO" id="GO:0005814">
    <property type="term" value="C:centriole"/>
    <property type="evidence" value="ECO:0007669"/>
    <property type="project" value="TreeGrafter"/>
</dbReference>
<proteinExistence type="predicted"/>
<accession>A0A8C4TKP9</accession>
<dbReference type="PANTHER" id="PTHR46725:SF1">
    <property type="entry name" value="COILED-COIL DOMAIN-CONTAINING PROTEIN 57"/>
    <property type="match status" value="1"/>
</dbReference>
<reference evidence="3" key="1">
    <citation type="submission" date="2021-06" db="EMBL/GenBank/DDBJ databases">
        <authorList>
            <consortium name="Wellcome Sanger Institute Data Sharing"/>
        </authorList>
    </citation>
    <scope>NUCLEOTIDE SEQUENCE [LARGE SCALE GENOMIC DNA]</scope>
</reference>
<feature type="compositionally biased region" description="Basic and acidic residues" evidence="2">
    <location>
        <begin position="993"/>
        <end position="1007"/>
    </location>
</feature>
<dbReference type="GO" id="GO:0007099">
    <property type="term" value="P:centriole replication"/>
    <property type="evidence" value="ECO:0007669"/>
    <property type="project" value="TreeGrafter"/>
</dbReference>
<feature type="coiled-coil region" evidence="1">
    <location>
        <begin position="97"/>
        <end position="171"/>
    </location>
</feature>
<evidence type="ECO:0000256" key="2">
    <source>
        <dbReference type="SAM" id="MobiDB-lite"/>
    </source>
</evidence>
<organism evidence="3 4">
    <name type="scientific">Erpetoichthys calabaricus</name>
    <name type="common">Rope fish</name>
    <name type="synonym">Calamoichthys calabaricus</name>
    <dbReference type="NCBI Taxonomy" id="27687"/>
    <lineage>
        <taxon>Eukaryota</taxon>
        <taxon>Metazoa</taxon>
        <taxon>Chordata</taxon>
        <taxon>Craniata</taxon>
        <taxon>Vertebrata</taxon>
        <taxon>Euteleostomi</taxon>
        <taxon>Actinopterygii</taxon>
        <taxon>Polypteriformes</taxon>
        <taxon>Polypteridae</taxon>
        <taxon>Erpetoichthys</taxon>
    </lineage>
</organism>
<feature type="region of interest" description="Disordered" evidence="2">
    <location>
        <begin position="888"/>
        <end position="935"/>
    </location>
</feature>
<protein>
    <submittedName>
        <fullName evidence="3">Coiled-coil domain containing 57</fullName>
    </submittedName>
</protein>
<name>A0A8C4TKP9_ERPCA</name>